<dbReference type="Proteomes" id="UP000319210">
    <property type="component" value="Unassembled WGS sequence"/>
</dbReference>
<evidence type="ECO:0000313" key="3">
    <source>
        <dbReference type="Proteomes" id="UP000319210"/>
    </source>
</evidence>
<accession>A0A4Y3R7E6</accession>
<feature type="compositionally biased region" description="Low complexity" evidence="1">
    <location>
        <begin position="1"/>
        <end position="16"/>
    </location>
</feature>
<evidence type="ECO:0000313" key="2">
    <source>
        <dbReference type="EMBL" id="GEB53551.1"/>
    </source>
</evidence>
<sequence>MAGTAGAEPAGAPSVGGAAGAEGEEGAGGPKEAGGVEEGLVMAVSLGADGRGNNGGCLNLP</sequence>
<dbReference type="AlphaFoldDB" id="A0A4Y3R7E6"/>
<keyword evidence="3" id="KW-1185">Reference proteome</keyword>
<evidence type="ECO:0000256" key="1">
    <source>
        <dbReference type="SAM" id="MobiDB-lite"/>
    </source>
</evidence>
<comment type="caution">
    <text evidence="2">The sequence shown here is derived from an EMBL/GenBank/DDBJ whole genome shotgun (WGS) entry which is preliminary data.</text>
</comment>
<feature type="region of interest" description="Disordered" evidence="1">
    <location>
        <begin position="1"/>
        <end position="35"/>
    </location>
</feature>
<gene>
    <name evidence="2" type="ORF">SCA03_61020</name>
</gene>
<organism evidence="2 3">
    <name type="scientific">Streptomyces cacaoi</name>
    <dbReference type="NCBI Taxonomy" id="1898"/>
    <lineage>
        <taxon>Bacteria</taxon>
        <taxon>Bacillati</taxon>
        <taxon>Actinomycetota</taxon>
        <taxon>Actinomycetes</taxon>
        <taxon>Kitasatosporales</taxon>
        <taxon>Streptomycetaceae</taxon>
        <taxon>Streptomyces</taxon>
    </lineage>
</organism>
<dbReference type="EMBL" id="BJMM01000055">
    <property type="protein sequence ID" value="GEB53551.1"/>
    <property type="molecule type" value="Genomic_DNA"/>
</dbReference>
<name>A0A4Y3R7E6_STRCI</name>
<protein>
    <submittedName>
        <fullName evidence="2">Uncharacterized protein</fullName>
    </submittedName>
</protein>
<proteinExistence type="predicted"/>
<reference evidence="2 3" key="1">
    <citation type="submission" date="2019-06" db="EMBL/GenBank/DDBJ databases">
        <title>Whole genome shotgun sequence of Streptomyces cacaoi subsp. cacaoi NBRC 12748.</title>
        <authorList>
            <person name="Hosoyama A."/>
            <person name="Uohara A."/>
            <person name="Ohji S."/>
            <person name="Ichikawa N."/>
        </authorList>
    </citation>
    <scope>NUCLEOTIDE SEQUENCE [LARGE SCALE GENOMIC DNA]</scope>
    <source>
        <strain evidence="2 3">NBRC 12748</strain>
    </source>
</reference>